<organism evidence="1 2">
    <name type="scientific">Plasmodium inui San Antonio 1</name>
    <dbReference type="NCBI Taxonomy" id="1237626"/>
    <lineage>
        <taxon>Eukaryota</taxon>
        <taxon>Sar</taxon>
        <taxon>Alveolata</taxon>
        <taxon>Apicomplexa</taxon>
        <taxon>Aconoidasida</taxon>
        <taxon>Haemosporida</taxon>
        <taxon>Plasmodiidae</taxon>
        <taxon>Plasmodium</taxon>
        <taxon>Plasmodium (Plasmodium)</taxon>
    </lineage>
</organism>
<sequence length="145" mass="16587">MKDYVSSSQGLSTDTCRIQKRNPALQKSGIIKGHMKSYRPWERQHNIRSLGDNDLGGCQSDIRRHNDRNLSWNRRGKGRDRWGRIKYKDGQDYSETEEEKRTDKIGGCNIKGGYAPPALRECIRILCMRNKGNQSNSEGATAQTK</sequence>
<dbReference type="GeneID" id="20039115"/>
<dbReference type="AlphaFoldDB" id="W7A3D9"/>
<dbReference type="EMBL" id="KI965476">
    <property type="protein sequence ID" value="EUD65858.1"/>
    <property type="molecule type" value="Genomic_DNA"/>
</dbReference>
<accession>W7A3D9</accession>
<dbReference type="RefSeq" id="XP_008817652.1">
    <property type="nucleotide sequence ID" value="XM_008819430.1"/>
</dbReference>
<evidence type="ECO:0000313" key="1">
    <source>
        <dbReference type="EMBL" id="EUD65858.1"/>
    </source>
</evidence>
<gene>
    <name evidence="1" type="ORF">C922_03841</name>
</gene>
<evidence type="ECO:0000313" key="2">
    <source>
        <dbReference type="Proteomes" id="UP000030640"/>
    </source>
</evidence>
<proteinExistence type="predicted"/>
<dbReference type="VEuPathDB" id="PlasmoDB:C922_03841"/>
<name>W7A3D9_9APIC</name>
<dbReference type="Proteomes" id="UP000030640">
    <property type="component" value="Unassembled WGS sequence"/>
</dbReference>
<protein>
    <submittedName>
        <fullName evidence="1">Uncharacterized protein</fullName>
    </submittedName>
</protein>
<keyword evidence="2" id="KW-1185">Reference proteome</keyword>
<reference evidence="1 2" key="1">
    <citation type="submission" date="2013-02" db="EMBL/GenBank/DDBJ databases">
        <title>The Genome Sequence of Plasmodium inui San Antonio 1.</title>
        <authorList>
            <consortium name="The Broad Institute Genome Sequencing Platform"/>
            <consortium name="The Broad Institute Genome Sequencing Center for Infectious Disease"/>
            <person name="Neafsey D."/>
            <person name="Cheeseman I."/>
            <person name="Volkman S."/>
            <person name="Adams J."/>
            <person name="Walker B."/>
            <person name="Young S.K."/>
            <person name="Zeng Q."/>
            <person name="Gargeya S."/>
            <person name="Fitzgerald M."/>
            <person name="Haas B."/>
            <person name="Abouelleil A."/>
            <person name="Alvarado L."/>
            <person name="Arachchi H.M."/>
            <person name="Berlin A.M."/>
            <person name="Chapman S.B."/>
            <person name="Dewar J."/>
            <person name="Goldberg J."/>
            <person name="Griggs A."/>
            <person name="Gujja S."/>
            <person name="Hansen M."/>
            <person name="Howarth C."/>
            <person name="Imamovic A."/>
            <person name="Larimer J."/>
            <person name="McCowan C."/>
            <person name="Murphy C."/>
            <person name="Neiman D."/>
            <person name="Pearson M."/>
            <person name="Priest M."/>
            <person name="Roberts A."/>
            <person name="Saif S."/>
            <person name="Shea T."/>
            <person name="Sisk P."/>
            <person name="Sykes S."/>
            <person name="Wortman J."/>
            <person name="Nusbaum C."/>
            <person name="Birren B."/>
        </authorList>
    </citation>
    <scope>NUCLEOTIDE SEQUENCE [LARGE SCALE GENOMIC DNA]</scope>
    <source>
        <strain evidence="1 2">San Antonio 1</strain>
    </source>
</reference>